<evidence type="ECO:0000259" key="2">
    <source>
        <dbReference type="PROSITE" id="PS01148"/>
    </source>
</evidence>
<dbReference type="Proteomes" id="UP000502608">
    <property type="component" value="Chromosome"/>
</dbReference>
<organism evidence="3 4">
    <name type="scientific">Shewanella aestuarii</name>
    <dbReference type="NCBI Taxonomy" id="1028752"/>
    <lineage>
        <taxon>Bacteria</taxon>
        <taxon>Pseudomonadati</taxon>
        <taxon>Pseudomonadota</taxon>
        <taxon>Gammaproteobacteria</taxon>
        <taxon>Alteromonadales</taxon>
        <taxon>Shewanellaceae</taxon>
        <taxon>Shewanella</taxon>
    </lineage>
</organism>
<dbReference type="CDD" id="cd00291">
    <property type="entry name" value="SirA_YedF_YeeD"/>
    <property type="match status" value="1"/>
</dbReference>
<dbReference type="Gene3D" id="3.30.110.40">
    <property type="entry name" value="TusA-like domain"/>
    <property type="match status" value="1"/>
</dbReference>
<keyword evidence="4" id="KW-1185">Reference proteome</keyword>
<dbReference type="PANTHER" id="PTHR33279">
    <property type="entry name" value="SULFUR CARRIER PROTEIN YEDF-RELATED"/>
    <property type="match status" value="1"/>
</dbReference>
<dbReference type="PROSITE" id="PS01148">
    <property type="entry name" value="UPF0033"/>
    <property type="match status" value="1"/>
</dbReference>
<protein>
    <submittedName>
        <fullName evidence="3">Sulfurtransferase TusA family protein</fullName>
    </submittedName>
</protein>
<feature type="domain" description="UPF0033" evidence="2">
    <location>
        <begin position="4"/>
        <end position="28"/>
    </location>
</feature>
<dbReference type="InterPro" id="IPR036868">
    <property type="entry name" value="TusA-like_sf"/>
</dbReference>
<dbReference type="KEGG" id="saes:HBH39_07805"/>
<reference evidence="3 4" key="1">
    <citation type="submission" date="2020-03" db="EMBL/GenBank/DDBJ databases">
        <title>Complete genome sequence of Shewanella sp.</title>
        <authorList>
            <person name="Kim Y.-S."/>
            <person name="Kim S.-J."/>
            <person name="Jung H.-K."/>
            <person name="Kim K.-H."/>
        </authorList>
    </citation>
    <scope>NUCLEOTIDE SEQUENCE [LARGE SCALE GENOMIC DNA]</scope>
    <source>
        <strain evidence="3 4">PN3F2</strain>
    </source>
</reference>
<comment type="similarity">
    <text evidence="1">Belongs to the sulfur carrier protein TusA family.</text>
</comment>
<dbReference type="RefSeq" id="WP_167677120.1">
    <property type="nucleotide sequence ID" value="NZ_CP050313.1"/>
</dbReference>
<dbReference type="PANTHER" id="PTHR33279:SF6">
    <property type="entry name" value="SULFUR CARRIER PROTEIN YEDF-RELATED"/>
    <property type="match status" value="1"/>
</dbReference>
<keyword evidence="3" id="KW-0808">Transferase</keyword>
<evidence type="ECO:0000313" key="4">
    <source>
        <dbReference type="Proteomes" id="UP000502608"/>
    </source>
</evidence>
<evidence type="ECO:0000313" key="3">
    <source>
        <dbReference type="EMBL" id="QIR14400.1"/>
    </source>
</evidence>
<dbReference type="SUPFAM" id="SSF64307">
    <property type="entry name" value="SirA-like"/>
    <property type="match status" value="1"/>
</dbReference>
<accession>A0A6G9QIM9</accession>
<dbReference type="EMBL" id="CP050313">
    <property type="protein sequence ID" value="QIR14400.1"/>
    <property type="molecule type" value="Genomic_DNA"/>
</dbReference>
<dbReference type="InterPro" id="IPR001455">
    <property type="entry name" value="TusA-like"/>
</dbReference>
<proteinExistence type="inferred from homology"/>
<dbReference type="GO" id="GO:0016740">
    <property type="term" value="F:transferase activity"/>
    <property type="evidence" value="ECO:0007669"/>
    <property type="project" value="UniProtKB-KW"/>
</dbReference>
<sequence length="71" mass="8023">MKQIDLTTYRCPYPLVQVKLHLKQLQPGEILQVLLSDPGSFKDVPAWAKKSGFLVTVLQQDNAIMAINIEK</sequence>
<gene>
    <name evidence="3" type="ORF">HBH39_07805</name>
</gene>
<dbReference type="Pfam" id="PF01206">
    <property type="entry name" value="TusA"/>
    <property type="match status" value="1"/>
</dbReference>
<name>A0A6G9QIM9_9GAMM</name>
<dbReference type="AlphaFoldDB" id="A0A6G9QIM9"/>
<evidence type="ECO:0000256" key="1">
    <source>
        <dbReference type="ARBA" id="ARBA00008984"/>
    </source>
</evidence>